<accession>A0A6M3K376</accession>
<protein>
    <submittedName>
        <fullName evidence="1">Uncharacterized protein</fullName>
    </submittedName>
</protein>
<reference evidence="1" key="1">
    <citation type="submission" date="2020-03" db="EMBL/GenBank/DDBJ databases">
        <title>The deep terrestrial virosphere.</title>
        <authorList>
            <person name="Holmfeldt K."/>
            <person name="Nilsson E."/>
            <person name="Simone D."/>
            <person name="Lopez-Fernandez M."/>
            <person name="Wu X."/>
            <person name="de Brujin I."/>
            <person name="Lundin D."/>
            <person name="Andersson A."/>
            <person name="Bertilsson S."/>
            <person name="Dopson M."/>
        </authorList>
    </citation>
    <scope>NUCLEOTIDE SEQUENCE</scope>
    <source>
        <strain evidence="1">MM415A01489</strain>
    </source>
</reference>
<dbReference type="EMBL" id="MT142230">
    <property type="protein sequence ID" value="QJA76524.1"/>
    <property type="molecule type" value="Genomic_DNA"/>
</dbReference>
<gene>
    <name evidence="1" type="ORF">MM415A01489_0002</name>
</gene>
<dbReference type="AlphaFoldDB" id="A0A6M3K376"/>
<proteinExistence type="predicted"/>
<name>A0A6M3K376_9ZZZZ</name>
<sequence length="183" mass="19214">MPELFDHGGRPTRIAIGNLKTVSVTKALAAAGDYAAGDVMSESASAGTAWTFSAIARENNAGGHIVKAIAFCQTTALTPALTLFLFHTLPTSELDDNKANTAVLWADKDNFIGSINFPAMEDLGTGISQSIAVADSGDTNNLPLAFETTETTDDLFGVVVTRDAITGESANMNLMISLTAEQW</sequence>
<organism evidence="1">
    <name type="scientific">viral metagenome</name>
    <dbReference type="NCBI Taxonomy" id="1070528"/>
    <lineage>
        <taxon>unclassified sequences</taxon>
        <taxon>metagenomes</taxon>
        <taxon>organismal metagenomes</taxon>
    </lineage>
</organism>
<evidence type="ECO:0000313" key="1">
    <source>
        <dbReference type="EMBL" id="QJA76524.1"/>
    </source>
</evidence>